<keyword evidence="2" id="KW-1185">Reference proteome</keyword>
<sequence>MEQNFCPECQTEMHWHDNHYHCEDCGKNWRKQAYCPDCAAQLEKLAACGAASYFCNQCNELKSKSRIRIEFVRAE</sequence>
<organism evidence="1 2">
    <name type="scientific">Photobacterium ganghwense</name>
    <dbReference type="NCBI Taxonomy" id="320778"/>
    <lineage>
        <taxon>Bacteria</taxon>
        <taxon>Pseudomonadati</taxon>
        <taxon>Pseudomonadota</taxon>
        <taxon>Gammaproteobacteria</taxon>
        <taxon>Vibrionales</taxon>
        <taxon>Vibrionaceae</taxon>
        <taxon>Photobacterium</taxon>
    </lineage>
</organism>
<dbReference type="AlphaFoldDB" id="A0A0J1HHN2"/>
<dbReference type="PATRIC" id="fig|320778.3.peg.943"/>
<dbReference type="SUPFAM" id="SSF161187">
    <property type="entry name" value="YfgJ-like"/>
    <property type="match status" value="1"/>
</dbReference>
<comment type="caution">
    <text evidence="1">The sequence shown here is derived from an EMBL/GenBank/DDBJ whole genome shotgun (WGS) entry which is preliminary data.</text>
</comment>
<dbReference type="GO" id="GO:0016874">
    <property type="term" value="F:ligase activity"/>
    <property type="evidence" value="ECO:0007669"/>
    <property type="project" value="UniProtKB-KW"/>
</dbReference>
<dbReference type="InterPro" id="IPR010807">
    <property type="entry name" value="YfgJ-like"/>
</dbReference>
<dbReference type="EMBL" id="LDOU01000004">
    <property type="protein sequence ID" value="KLV11135.1"/>
    <property type="molecule type" value="Genomic_DNA"/>
</dbReference>
<dbReference type="Pfam" id="PF07191">
    <property type="entry name" value="Zn_ribbon_6"/>
    <property type="match status" value="1"/>
</dbReference>
<proteinExistence type="predicted"/>
<reference evidence="1 2" key="1">
    <citation type="submission" date="2015-05" db="EMBL/GenBank/DDBJ databases">
        <title>Photobacterium galathea sp. nov.</title>
        <authorList>
            <person name="Machado H."/>
            <person name="Gram L."/>
        </authorList>
    </citation>
    <scope>NUCLEOTIDE SEQUENCE [LARGE SCALE GENOMIC DNA]</scope>
    <source>
        <strain evidence="1 2">DSM 22954</strain>
    </source>
</reference>
<evidence type="ECO:0000313" key="1">
    <source>
        <dbReference type="EMBL" id="KLV11135.1"/>
    </source>
</evidence>
<dbReference type="Proteomes" id="UP000035909">
    <property type="component" value="Unassembled WGS sequence"/>
</dbReference>
<dbReference type="RefSeq" id="WP_047883971.1">
    <property type="nucleotide sequence ID" value="NZ_CP071325.1"/>
</dbReference>
<dbReference type="InterPro" id="IPR029037">
    <property type="entry name" value="DUF1407/YfgJ-like_sf"/>
</dbReference>
<dbReference type="Gene3D" id="2.10.290.10">
    <property type="entry name" value="YfgJ-like"/>
    <property type="match status" value="1"/>
</dbReference>
<name>A0A0J1HHN2_9GAMM</name>
<evidence type="ECO:0000313" key="2">
    <source>
        <dbReference type="Proteomes" id="UP000035909"/>
    </source>
</evidence>
<protein>
    <submittedName>
        <fullName evidence="1">DNA ligase</fullName>
    </submittedName>
</protein>
<gene>
    <name evidence="1" type="ORF">ABT57_04395</name>
</gene>
<keyword evidence="1" id="KW-0436">Ligase</keyword>
<dbReference type="OrthoDB" id="5405751at2"/>
<accession>A0A0J1HHN2</accession>
<dbReference type="STRING" id="320778.ABT57_04395"/>